<evidence type="ECO:0000313" key="2">
    <source>
        <dbReference type="EMBL" id="GAA0939018.1"/>
    </source>
</evidence>
<organism evidence="2 3">
    <name type="scientific">Kribbella koreensis</name>
    <dbReference type="NCBI Taxonomy" id="57909"/>
    <lineage>
        <taxon>Bacteria</taxon>
        <taxon>Bacillati</taxon>
        <taxon>Actinomycetota</taxon>
        <taxon>Actinomycetes</taxon>
        <taxon>Propionibacteriales</taxon>
        <taxon>Kribbellaceae</taxon>
        <taxon>Kribbella</taxon>
    </lineage>
</organism>
<protein>
    <submittedName>
        <fullName evidence="2">DUF5947 family protein</fullName>
    </submittedName>
</protein>
<evidence type="ECO:0000313" key="3">
    <source>
        <dbReference type="Proteomes" id="UP001500542"/>
    </source>
</evidence>
<comment type="caution">
    <text evidence="2">The sequence shown here is derived from an EMBL/GenBank/DDBJ whole genome shotgun (WGS) entry which is preliminary data.</text>
</comment>
<proteinExistence type="predicted"/>
<accession>A0ABP4ANR0</accession>
<dbReference type="Pfam" id="PF19372">
    <property type="entry name" value="DUF5947"/>
    <property type="match status" value="1"/>
</dbReference>
<dbReference type="RefSeq" id="WP_343968882.1">
    <property type="nucleotide sequence ID" value="NZ_BAAAHK010000007.1"/>
</dbReference>
<name>A0ABP4ANR0_9ACTN</name>
<dbReference type="InterPro" id="IPR045991">
    <property type="entry name" value="DUF5947"/>
</dbReference>
<gene>
    <name evidence="2" type="ORF">GCM10009554_28440</name>
</gene>
<keyword evidence="3" id="KW-1185">Reference proteome</keyword>
<reference evidence="3" key="1">
    <citation type="journal article" date="2019" name="Int. J. Syst. Evol. Microbiol.">
        <title>The Global Catalogue of Microorganisms (GCM) 10K type strain sequencing project: providing services to taxonomists for standard genome sequencing and annotation.</title>
        <authorList>
            <consortium name="The Broad Institute Genomics Platform"/>
            <consortium name="The Broad Institute Genome Sequencing Center for Infectious Disease"/>
            <person name="Wu L."/>
            <person name="Ma J."/>
        </authorList>
    </citation>
    <scope>NUCLEOTIDE SEQUENCE [LARGE SCALE GENOMIC DNA]</scope>
    <source>
        <strain evidence="3">JCM 10977</strain>
    </source>
</reference>
<evidence type="ECO:0000256" key="1">
    <source>
        <dbReference type="SAM" id="MobiDB-lite"/>
    </source>
</evidence>
<dbReference type="EMBL" id="BAAAHK010000007">
    <property type="protein sequence ID" value="GAA0939018.1"/>
    <property type="molecule type" value="Genomic_DNA"/>
</dbReference>
<sequence>MRTSSTLRALARDKPLPGRGSGPGSGPGPVVSSAGDAGGDALVDPVAVLRGFTGGVRQQLAPGEQCEMCMVPIGPTHPHVADVPDHRLLCTCRPCYLLFSAEEASRGHYRAVPENYRFDADFAMSSAQWESLGIPVNLAFLFHQTGQDRSVAFYPSPGGATESLLDLASWDEVVAADPLLSTLIPDVEAVLLRRLDDGFECYLVPIDSCYELVGIVRQYWEGFAGGEEVWGRIDAFFAEVSERCRG</sequence>
<feature type="region of interest" description="Disordered" evidence="1">
    <location>
        <begin position="1"/>
        <end position="36"/>
    </location>
</feature>
<dbReference type="Proteomes" id="UP001500542">
    <property type="component" value="Unassembled WGS sequence"/>
</dbReference>